<feature type="region of interest" description="Disordered" evidence="1">
    <location>
        <begin position="157"/>
        <end position="278"/>
    </location>
</feature>
<dbReference type="EMBL" id="REGW02000015">
    <property type="protein sequence ID" value="KAE8286394.1"/>
    <property type="molecule type" value="Genomic_DNA"/>
</dbReference>
<feature type="compositionally biased region" description="Polar residues" evidence="1">
    <location>
        <begin position="157"/>
        <end position="167"/>
    </location>
</feature>
<gene>
    <name evidence="2" type="ORF">D5F01_LYC16083</name>
</gene>
<proteinExistence type="predicted"/>
<dbReference type="Proteomes" id="UP000424527">
    <property type="component" value="Unassembled WGS sequence"/>
</dbReference>
<evidence type="ECO:0000256" key="1">
    <source>
        <dbReference type="SAM" id="MobiDB-lite"/>
    </source>
</evidence>
<comment type="caution">
    <text evidence="2">The sequence shown here is derived from an EMBL/GenBank/DDBJ whole genome shotgun (WGS) entry which is preliminary data.</text>
</comment>
<protein>
    <submittedName>
        <fullName evidence="2">Uncharacterized protein</fullName>
    </submittedName>
</protein>
<feature type="region of interest" description="Disordered" evidence="1">
    <location>
        <begin position="102"/>
        <end position="141"/>
    </location>
</feature>
<feature type="compositionally biased region" description="Low complexity" evidence="1">
    <location>
        <begin position="116"/>
        <end position="126"/>
    </location>
</feature>
<name>A0A6G0I4N7_LARCR</name>
<dbReference type="AlphaFoldDB" id="A0A6G0I4N7"/>
<feature type="compositionally biased region" description="Low complexity" evidence="1">
    <location>
        <begin position="40"/>
        <end position="53"/>
    </location>
</feature>
<feature type="compositionally biased region" description="Pro residues" evidence="1">
    <location>
        <begin position="7"/>
        <end position="17"/>
    </location>
</feature>
<feature type="region of interest" description="Disordered" evidence="1">
    <location>
        <begin position="1"/>
        <end position="58"/>
    </location>
</feature>
<accession>A0A6G0I4N7</accession>
<evidence type="ECO:0000313" key="2">
    <source>
        <dbReference type="EMBL" id="KAE8286394.1"/>
    </source>
</evidence>
<feature type="compositionally biased region" description="Low complexity" evidence="1">
    <location>
        <begin position="168"/>
        <end position="185"/>
    </location>
</feature>
<organism evidence="2 3">
    <name type="scientific">Larimichthys crocea</name>
    <name type="common">Large yellow croaker</name>
    <name type="synonym">Pseudosciaena crocea</name>
    <dbReference type="NCBI Taxonomy" id="215358"/>
    <lineage>
        <taxon>Eukaryota</taxon>
        <taxon>Metazoa</taxon>
        <taxon>Chordata</taxon>
        <taxon>Craniata</taxon>
        <taxon>Vertebrata</taxon>
        <taxon>Euteleostomi</taxon>
        <taxon>Actinopterygii</taxon>
        <taxon>Neopterygii</taxon>
        <taxon>Teleostei</taxon>
        <taxon>Neoteleostei</taxon>
        <taxon>Acanthomorphata</taxon>
        <taxon>Eupercaria</taxon>
        <taxon>Sciaenidae</taxon>
        <taxon>Larimichthys</taxon>
    </lineage>
</organism>
<evidence type="ECO:0000313" key="3">
    <source>
        <dbReference type="Proteomes" id="UP000424527"/>
    </source>
</evidence>
<reference evidence="2 3" key="1">
    <citation type="submission" date="2019-07" db="EMBL/GenBank/DDBJ databases">
        <title>Chromosome genome assembly for large yellow croaker.</title>
        <authorList>
            <person name="Xiao S."/>
        </authorList>
    </citation>
    <scope>NUCLEOTIDE SEQUENCE [LARGE SCALE GENOMIC DNA]</scope>
    <source>
        <strain evidence="2">JMULYC20181020</strain>
        <tissue evidence="2">Muscle</tissue>
    </source>
</reference>
<keyword evidence="3" id="KW-1185">Reference proteome</keyword>
<sequence length="343" mass="37227">MSNNYPYRPPPSDPDPGPYSSSDRQPALSDSNLYRPPQESFSSSYPSSSSSFSRGAPWSQDSALNILSSCGLEPGDLALLAELPEDVLTVESLPHVLKQIKGKRGTIKPFPPATPSPSSSSYPQSSAHRPAVNTSTGVQDHPHTQLIQYPTDHIQRSLSSDTSCWGNPSSVQADPSPSSSTISSSFHHRPGLSEYGKTGAGPGSSQDFRNRPGPSEYGKTRRGAGPGSSRGRGSFSSAGKDKRTSCFSQLGPDDYKRAPPPDIYHQKTRARRHEPKTSFFESISRPVASVPSKKEALDFHGTCPQVFPYSCSLCDITVMSERVWIKHVNESQHADGQLRLLQQ</sequence>